<protein>
    <recommendedName>
        <fullName evidence="5">Phage coat protein</fullName>
    </recommendedName>
</protein>
<dbReference type="Proteomes" id="UP001463408">
    <property type="component" value="Unassembled WGS sequence"/>
</dbReference>
<evidence type="ECO:0000313" key="4">
    <source>
        <dbReference type="Proteomes" id="UP001463408"/>
    </source>
</evidence>
<evidence type="ECO:0008006" key="5">
    <source>
        <dbReference type="Google" id="ProtNLM"/>
    </source>
</evidence>
<accession>A0ABV1P5I9</accession>
<keyword evidence="2" id="KW-0732">Signal</keyword>
<evidence type="ECO:0000256" key="1">
    <source>
        <dbReference type="SAM" id="Phobius"/>
    </source>
</evidence>
<comment type="caution">
    <text evidence="3">The sequence shown here is derived from an EMBL/GenBank/DDBJ whole genome shotgun (WGS) entry which is preliminary data.</text>
</comment>
<organism evidence="3 4">
    <name type="scientific">Pectobacterium polonicum</name>
    <dbReference type="NCBI Taxonomy" id="2485124"/>
    <lineage>
        <taxon>Bacteria</taxon>
        <taxon>Pseudomonadati</taxon>
        <taxon>Pseudomonadota</taxon>
        <taxon>Gammaproteobacteria</taxon>
        <taxon>Enterobacterales</taxon>
        <taxon>Pectobacteriaceae</taxon>
        <taxon>Pectobacterium</taxon>
    </lineage>
</organism>
<feature type="transmembrane region" description="Helical" evidence="1">
    <location>
        <begin position="41"/>
        <end position="65"/>
    </location>
</feature>
<keyword evidence="1" id="KW-0472">Membrane</keyword>
<reference evidence="3 4" key="1">
    <citation type="submission" date="2024-06" db="EMBL/GenBank/DDBJ databases">
        <title>Pangenomics to understand the prophage dynamics in the radiating lineages of P. brasiliense.</title>
        <authorList>
            <person name="Pardeshi L.A."/>
            <person name="Van Duivenbode I."/>
            <person name="Jonkheer E.M."/>
            <person name="Pel M.J.C."/>
            <person name="Kupczok A."/>
            <person name="De Ridder D."/>
            <person name="Smit S."/>
            <person name="Van Der Lee T.J."/>
        </authorList>
    </citation>
    <scope>NUCLEOTIDE SEQUENCE [LARGE SCALE GENOMIC DNA]</scope>
    <source>
        <strain evidence="3 4">PD 8607</strain>
    </source>
</reference>
<name>A0ABV1P5I9_9GAMM</name>
<evidence type="ECO:0000313" key="3">
    <source>
        <dbReference type="EMBL" id="MEQ9936404.1"/>
    </source>
</evidence>
<feature type="chain" id="PRO_5046356979" description="Phage coat protein" evidence="2">
    <location>
        <begin position="26"/>
        <end position="78"/>
    </location>
</feature>
<keyword evidence="1" id="KW-1133">Transmembrane helix</keyword>
<keyword evidence="4" id="KW-1185">Reference proteome</keyword>
<gene>
    <name evidence="3" type="ORF">ABRQ07_02080</name>
</gene>
<sequence>MKLKNIFVSVATVSAAILAPVTVFAAEGAAAALDFSGVTEGFSVAAVVTAVMAIAAGLMGLYLAIKGVKTIMTLVRGG</sequence>
<feature type="signal peptide" evidence="2">
    <location>
        <begin position="1"/>
        <end position="25"/>
    </location>
</feature>
<proteinExistence type="predicted"/>
<dbReference type="EMBL" id="JBEHEF010000002">
    <property type="protein sequence ID" value="MEQ9936404.1"/>
    <property type="molecule type" value="Genomic_DNA"/>
</dbReference>
<dbReference type="RefSeq" id="WP_349959529.1">
    <property type="nucleotide sequence ID" value="NZ_JBEHEF010000002.1"/>
</dbReference>
<keyword evidence="1" id="KW-0812">Transmembrane</keyword>
<evidence type="ECO:0000256" key="2">
    <source>
        <dbReference type="SAM" id="SignalP"/>
    </source>
</evidence>